<sequence precursor="true">MALKQLSTSFRIGLCFACAVLCSCASPNTQVQRIQGEKDELLATIRQQRDANRNLQTQLASLEQKLDQAETQLAGGTPRPLASRTATPPKPTSYAANTTSKSAPKLASKSPAPAGEEALPWRPHRASTQPPASLPAIAQLARQDDRIEVDAETGAGVWAEGIGFEQNSSVLTPESRQQLAELAKLLQRSPASKFRILVATSAERSGSRTQEGLAKSGRQLATSRAQSVADYLDRHGIAEDRLAISSTGVRKSNRNEHGQPITAAEEVRVYLVDPDQPVLGWLNPEIIRR</sequence>
<dbReference type="InterPro" id="IPR006665">
    <property type="entry name" value="OmpA-like"/>
</dbReference>
<evidence type="ECO:0000313" key="6">
    <source>
        <dbReference type="EMBL" id="QDU28334.1"/>
    </source>
</evidence>
<feature type="chain" id="PRO_5022156429" evidence="4">
    <location>
        <begin position="26"/>
        <end position="289"/>
    </location>
</feature>
<feature type="region of interest" description="Disordered" evidence="3">
    <location>
        <begin position="72"/>
        <end position="132"/>
    </location>
</feature>
<dbReference type="PROSITE" id="PS51257">
    <property type="entry name" value="PROKAR_LIPOPROTEIN"/>
    <property type="match status" value="1"/>
</dbReference>
<keyword evidence="2" id="KW-0175">Coiled coil</keyword>
<dbReference type="InterPro" id="IPR036737">
    <property type="entry name" value="OmpA-like_sf"/>
</dbReference>
<keyword evidence="1" id="KW-0472">Membrane</keyword>
<keyword evidence="4" id="KW-0732">Signal</keyword>
<evidence type="ECO:0000256" key="2">
    <source>
        <dbReference type="SAM" id="Coils"/>
    </source>
</evidence>
<reference evidence="6 7" key="1">
    <citation type="submission" date="2019-02" db="EMBL/GenBank/DDBJ databases">
        <title>Deep-cultivation of Planctomycetes and their phenomic and genomic characterization uncovers novel biology.</title>
        <authorList>
            <person name="Wiegand S."/>
            <person name="Jogler M."/>
            <person name="Boedeker C."/>
            <person name="Pinto D."/>
            <person name="Vollmers J."/>
            <person name="Rivas-Marin E."/>
            <person name="Kohn T."/>
            <person name="Peeters S.H."/>
            <person name="Heuer A."/>
            <person name="Rast P."/>
            <person name="Oberbeckmann S."/>
            <person name="Bunk B."/>
            <person name="Jeske O."/>
            <person name="Meyerdierks A."/>
            <person name="Storesund J.E."/>
            <person name="Kallscheuer N."/>
            <person name="Luecker S."/>
            <person name="Lage O.M."/>
            <person name="Pohl T."/>
            <person name="Merkel B.J."/>
            <person name="Hornburger P."/>
            <person name="Mueller R.-W."/>
            <person name="Bruemmer F."/>
            <person name="Labrenz M."/>
            <person name="Spormann A.M."/>
            <person name="Op den Camp H."/>
            <person name="Overmann J."/>
            <person name="Amann R."/>
            <person name="Jetten M.S.M."/>
            <person name="Mascher T."/>
            <person name="Medema M.H."/>
            <person name="Devos D.P."/>
            <person name="Kaster A.-K."/>
            <person name="Ovreas L."/>
            <person name="Rohde M."/>
            <person name="Galperin M.Y."/>
            <person name="Jogler C."/>
        </authorList>
    </citation>
    <scope>NUCLEOTIDE SEQUENCE [LARGE SCALE GENOMIC DNA]</scope>
    <source>
        <strain evidence="6 7">ETA_A8</strain>
    </source>
</reference>
<dbReference type="EMBL" id="CP036274">
    <property type="protein sequence ID" value="QDU28334.1"/>
    <property type="molecule type" value="Genomic_DNA"/>
</dbReference>
<name>A0A517YDM4_9BACT</name>
<evidence type="ECO:0000313" key="7">
    <source>
        <dbReference type="Proteomes" id="UP000315017"/>
    </source>
</evidence>
<dbReference type="SUPFAM" id="SSF103088">
    <property type="entry name" value="OmpA-like"/>
    <property type="match status" value="1"/>
</dbReference>
<dbReference type="RefSeq" id="WP_202921887.1">
    <property type="nucleotide sequence ID" value="NZ_CP036274.1"/>
</dbReference>
<evidence type="ECO:0000259" key="5">
    <source>
        <dbReference type="PROSITE" id="PS51123"/>
    </source>
</evidence>
<dbReference type="KEGG" id="aagg:ETAA8_34340"/>
<evidence type="ECO:0000256" key="3">
    <source>
        <dbReference type="SAM" id="MobiDB-lite"/>
    </source>
</evidence>
<protein>
    <submittedName>
        <fullName evidence="6">OmpA family protein</fullName>
    </submittedName>
</protein>
<dbReference type="GO" id="GO:0016020">
    <property type="term" value="C:membrane"/>
    <property type="evidence" value="ECO:0007669"/>
    <property type="project" value="UniProtKB-UniRule"/>
</dbReference>
<organism evidence="6 7">
    <name type="scientific">Anatilimnocola aggregata</name>
    <dbReference type="NCBI Taxonomy" id="2528021"/>
    <lineage>
        <taxon>Bacteria</taxon>
        <taxon>Pseudomonadati</taxon>
        <taxon>Planctomycetota</taxon>
        <taxon>Planctomycetia</taxon>
        <taxon>Pirellulales</taxon>
        <taxon>Pirellulaceae</taxon>
        <taxon>Anatilimnocola</taxon>
    </lineage>
</organism>
<proteinExistence type="predicted"/>
<evidence type="ECO:0000256" key="4">
    <source>
        <dbReference type="SAM" id="SignalP"/>
    </source>
</evidence>
<dbReference type="PROSITE" id="PS51123">
    <property type="entry name" value="OMPA_2"/>
    <property type="match status" value="1"/>
</dbReference>
<feature type="domain" description="OmpA-like" evidence="5">
    <location>
        <begin position="152"/>
        <end position="277"/>
    </location>
</feature>
<gene>
    <name evidence="6" type="ORF">ETAA8_34340</name>
</gene>
<dbReference type="Gene3D" id="3.30.1330.60">
    <property type="entry name" value="OmpA-like domain"/>
    <property type="match status" value="1"/>
</dbReference>
<feature type="coiled-coil region" evidence="2">
    <location>
        <begin position="31"/>
        <end position="72"/>
    </location>
</feature>
<dbReference type="AlphaFoldDB" id="A0A517YDM4"/>
<feature type="compositionally biased region" description="Low complexity" evidence="3">
    <location>
        <begin position="100"/>
        <end position="114"/>
    </location>
</feature>
<accession>A0A517YDM4</accession>
<keyword evidence="7" id="KW-1185">Reference proteome</keyword>
<dbReference type="Pfam" id="PF00691">
    <property type="entry name" value="OmpA"/>
    <property type="match status" value="1"/>
</dbReference>
<feature type="signal peptide" evidence="4">
    <location>
        <begin position="1"/>
        <end position="25"/>
    </location>
</feature>
<dbReference type="Proteomes" id="UP000315017">
    <property type="component" value="Chromosome"/>
</dbReference>
<evidence type="ECO:0000256" key="1">
    <source>
        <dbReference type="PROSITE-ProRule" id="PRU00473"/>
    </source>
</evidence>